<keyword evidence="2" id="KW-1185">Reference proteome</keyword>
<evidence type="ECO:0000313" key="2">
    <source>
        <dbReference type="Proteomes" id="UP000000844"/>
    </source>
</evidence>
<accession>D3Q705</accession>
<dbReference type="Gene3D" id="1.10.287.1060">
    <property type="entry name" value="ESAT-6-like"/>
    <property type="match status" value="1"/>
</dbReference>
<dbReference type="SUPFAM" id="SSF140453">
    <property type="entry name" value="EsxAB dimer-like"/>
    <property type="match status" value="1"/>
</dbReference>
<dbReference type="Proteomes" id="UP000000844">
    <property type="component" value="Chromosome"/>
</dbReference>
<dbReference type="InterPro" id="IPR036689">
    <property type="entry name" value="ESAT-6-like_sf"/>
</dbReference>
<organism evidence="1 2">
    <name type="scientific">Stackebrandtia nassauensis (strain DSM 44728 / CIP 108903 / NRRL B-16338 / NBRC 102104 / LLR-40K-21)</name>
    <dbReference type="NCBI Taxonomy" id="446470"/>
    <lineage>
        <taxon>Bacteria</taxon>
        <taxon>Bacillati</taxon>
        <taxon>Actinomycetota</taxon>
        <taxon>Actinomycetes</taxon>
        <taxon>Glycomycetales</taxon>
        <taxon>Glycomycetaceae</taxon>
        <taxon>Stackebrandtia</taxon>
    </lineage>
</organism>
<dbReference type="eggNOG" id="COG4842">
    <property type="taxonomic scope" value="Bacteria"/>
</dbReference>
<gene>
    <name evidence="1" type="ordered locus">Snas_0691</name>
</gene>
<dbReference type="EMBL" id="CP001778">
    <property type="protein sequence ID" value="ADD40404.1"/>
    <property type="molecule type" value="Genomic_DNA"/>
</dbReference>
<proteinExistence type="predicted"/>
<sequence>MSNIRYDYNGIDQCAEIIDGFLKKMDSELDGIETALKPLEGEAWRGSVAQEVYFEKKTEWRSAALKIAEALMNLKVSLGVSKEGMQSADIRAAGMFG</sequence>
<dbReference type="KEGG" id="sna:Snas_0691"/>
<dbReference type="InterPro" id="IPR010310">
    <property type="entry name" value="T7SS_ESAT-6-like"/>
</dbReference>
<dbReference type="AlphaFoldDB" id="D3Q705"/>
<dbReference type="HOGENOM" id="CLU_151185_3_2_11"/>
<evidence type="ECO:0000313" key="1">
    <source>
        <dbReference type="EMBL" id="ADD40404.1"/>
    </source>
</evidence>
<name>D3Q705_STANL</name>
<evidence type="ECO:0008006" key="3">
    <source>
        <dbReference type="Google" id="ProtNLM"/>
    </source>
</evidence>
<dbReference type="Pfam" id="PF06013">
    <property type="entry name" value="WXG100"/>
    <property type="match status" value="1"/>
</dbReference>
<dbReference type="STRING" id="446470.Snas_0691"/>
<protein>
    <recommendedName>
        <fullName evidence="3">ESAT-6-like protein</fullName>
    </recommendedName>
</protein>
<reference evidence="1 2" key="1">
    <citation type="journal article" date="2009" name="Stand. Genomic Sci.">
        <title>Complete genome sequence of Stackebrandtia nassauensis type strain (LLR-40K-21).</title>
        <authorList>
            <person name="Munk C."/>
            <person name="Lapidus A."/>
            <person name="Copeland A."/>
            <person name="Jando M."/>
            <person name="Mayilraj S."/>
            <person name="Glavina Del Rio T."/>
            <person name="Nolan M."/>
            <person name="Chen F."/>
            <person name="Lucas S."/>
            <person name="Tice H."/>
            <person name="Cheng J.F."/>
            <person name="Han C."/>
            <person name="Detter J.C."/>
            <person name="Bruce D."/>
            <person name="Goodwin L."/>
            <person name="Chain P."/>
            <person name="Pitluck S."/>
            <person name="Goker M."/>
            <person name="Ovchinikova G."/>
            <person name="Pati A."/>
            <person name="Ivanova N."/>
            <person name="Mavromatis K."/>
            <person name="Chen A."/>
            <person name="Palaniappan K."/>
            <person name="Land M."/>
            <person name="Hauser L."/>
            <person name="Chang Y.J."/>
            <person name="Jeffries C.D."/>
            <person name="Bristow J."/>
            <person name="Eisen J.A."/>
            <person name="Markowitz V."/>
            <person name="Hugenholtz P."/>
            <person name="Kyrpides N.C."/>
            <person name="Klenk H.P."/>
        </authorList>
    </citation>
    <scope>NUCLEOTIDE SEQUENCE [LARGE SCALE GENOMIC DNA]</scope>
    <source>
        <strain evidence="2">DSM 44728 / CIP 108903 / NRRL B-16338 / NBRC 102104 / LLR-40K-21</strain>
    </source>
</reference>
<dbReference type="RefSeq" id="WP_013015975.1">
    <property type="nucleotide sequence ID" value="NC_013947.1"/>
</dbReference>